<feature type="region of interest" description="Disordered" evidence="1">
    <location>
        <begin position="183"/>
        <end position="237"/>
    </location>
</feature>
<name>A0A8H5CUT1_9AGAR</name>
<dbReference type="Proteomes" id="UP000559256">
    <property type="component" value="Unassembled WGS sequence"/>
</dbReference>
<feature type="region of interest" description="Disordered" evidence="1">
    <location>
        <begin position="564"/>
        <end position="727"/>
    </location>
</feature>
<protein>
    <submittedName>
        <fullName evidence="2">Uncharacterized protein</fullName>
    </submittedName>
</protein>
<dbReference type="EMBL" id="JAACJM010000088">
    <property type="protein sequence ID" value="KAF5348003.1"/>
    <property type="molecule type" value="Genomic_DNA"/>
</dbReference>
<dbReference type="AlphaFoldDB" id="A0A8H5CUT1"/>
<feature type="compositionally biased region" description="Basic and acidic residues" evidence="1">
    <location>
        <begin position="586"/>
        <end position="598"/>
    </location>
</feature>
<feature type="compositionally biased region" description="Acidic residues" evidence="1">
    <location>
        <begin position="251"/>
        <end position="264"/>
    </location>
</feature>
<evidence type="ECO:0000256" key="1">
    <source>
        <dbReference type="SAM" id="MobiDB-lite"/>
    </source>
</evidence>
<comment type="caution">
    <text evidence="2">The sequence shown here is derived from an EMBL/GenBank/DDBJ whole genome shotgun (WGS) entry which is preliminary data.</text>
</comment>
<feature type="compositionally biased region" description="Polar residues" evidence="1">
    <location>
        <begin position="356"/>
        <end position="371"/>
    </location>
</feature>
<feature type="compositionally biased region" description="Pro residues" evidence="1">
    <location>
        <begin position="214"/>
        <end position="224"/>
    </location>
</feature>
<gene>
    <name evidence="2" type="ORF">D9758_009992</name>
</gene>
<feature type="region of interest" description="Disordered" evidence="1">
    <location>
        <begin position="245"/>
        <end position="264"/>
    </location>
</feature>
<feature type="compositionally biased region" description="Low complexity" evidence="1">
    <location>
        <begin position="624"/>
        <end position="633"/>
    </location>
</feature>
<feature type="compositionally biased region" description="Basic and acidic residues" evidence="1">
    <location>
        <begin position="51"/>
        <end position="60"/>
    </location>
</feature>
<feature type="compositionally biased region" description="Low complexity" evidence="1">
    <location>
        <begin position="225"/>
        <end position="237"/>
    </location>
</feature>
<organism evidence="2 3">
    <name type="scientific">Tetrapyrgos nigripes</name>
    <dbReference type="NCBI Taxonomy" id="182062"/>
    <lineage>
        <taxon>Eukaryota</taxon>
        <taxon>Fungi</taxon>
        <taxon>Dikarya</taxon>
        <taxon>Basidiomycota</taxon>
        <taxon>Agaricomycotina</taxon>
        <taxon>Agaricomycetes</taxon>
        <taxon>Agaricomycetidae</taxon>
        <taxon>Agaricales</taxon>
        <taxon>Marasmiineae</taxon>
        <taxon>Marasmiaceae</taxon>
        <taxon>Tetrapyrgos</taxon>
    </lineage>
</organism>
<evidence type="ECO:0000313" key="2">
    <source>
        <dbReference type="EMBL" id="KAF5348003.1"/>
    </source>
</evidence>
<feature type="region of interest" description="Disordered" evidence="1">
    <location>
        <begin position="461"/>
        <end position="503"/>
    </location>
</feature>
<feature type="compositionally biased region" description="Low complexity" evidence="1">
    <location>
        <begin position="469"/>
        <end position="480"/>
    </location>
</feature>
<feature type="compositionally biased region" description="Polar residues" evidence="1">
    <location>
        <begin position="119"/>
        <end position="130"/>
    </location>
</feature>
<feature type="compositionally biased region" description="Low complexity" evidence="1">
    <location>
        <begin position="185"/>
        <end position="198"/>
    </location>
</feature>
<feature type="compositionally biased region" description="Acidic residues" evidence="1">
    <location>
        <begin position="61"/>
        <end position="75"/>
    </location>
</feature>
<feature type="region of interest" description="Disordered" evidence="1">
    <location>
        <begin position="353"/>
        <end position="408"/>
    </location>
</feature>
<evidence type="ECO:0000313" key="3">
    <source>
        <dbReference type="Proteomes" id="UP000559256"/>
    </source>
</evidence>
<feature type="region of interest" description="Disordered" evidence="1">
    <location>
        <begin position="48"/>
        <end position="147"/>
    </location>
</feature>
<feature type="compositionally biased region" description="Pro residues" evidence="1">
    <location>
        <begin position="481"/>
        <end position="490"/>
    </location>
</feature>
<dbReference type="OrthoDB" id="3260379at2759"/>
<reference evidence="2 3" key="1">
    <citation type="journal article" date="2020" name="ISME J.">
        <title>Uncovering the hidden diversity of litter-decomposition mechanisms in mushroom-forming fungi.</title>
        <authorList>
            <person name="Floudas D."/>
            <person name="Bentzer J."/>
            <person name="Ahren D."/>
            <person name="Johansson T."/>
            <person name="Persson P."/>
            <person name="Tunlid A."/>
        </authorList>
    </citation>
    <scope>NUCLEOTIDE SEQUENCE [LARGE SCALE GENOMIC DNA]</scope>
    <source>
        <strain evidence="2 3">CBS 291.85</strain>
    </source>
</reference>
<proteinExistence type="predicted"/>
<keyword evidence="3" id="KW-1185">Reference proteome</keyword>
<sequence length="745" mass="81639">MSDDDIISSVSLLMARKWVPAALHSELTEYASLLRALRTSDTLDVTTQLTRHQEKTRAIEDTDDDEEDYEDNDEDVGTKRPGPSASFVGMDVDDDGPVAGPSNYEDVPGHSQRKRKRQPSTTSASLSRPTSPEVAPNQPGARRRRRRKDTWTLWPLLLEDVPVPEWTLQDEVAIIAKQLLKQQRPLSSNTRSPSRSSSPPNPSPPVSPTSSLQRPPPTSSPPHSAPSSPSSPVSQSHSLYLEDADVHSDSDSDYETEDDEDEELSSYLPALTHSTELYLHHILSSIAAIIPPRPASMQNRIRTINWETVLDALVACAPMENGTSENEDKDSVMATNGVSAKTLNRVRERMQAIYGPSNSRGRTQTQAQGESLHQRSPVRVISSPHKQGQAQDAFDPLSTSHPHPHPHFDDALSVSFPTSVLAPPMPTFLANAPAAISVSETDSDSALAAPPIFPDAIASTSLDQDHSHSQSQPQSLNQPPAATPNYPPAPSSVYPDSHSESHPALTTHRLAAFLSSKNRLLKALDRYGATEDTLLSDSLAFLEAERNGDLISIVDDKTKNAVLRRRSKLNKKKEREREKVRKKKGERTERDATTRDEEGTSGSVSARRDQAEGEADENDEDNGDVNGENISARSRPRRKAKSLSQRSTILGATEPKEMKSLSAKPKPRKKNSEVSAGRVKKELGRGNPRKATRVQPSSRIAETTRTMFLNSSDVEEGEGSAAAKERIDGAEGTNRVFHADFFGVF</sequence>
<accession>A0A8H5CUT1</accession>
<feature type="compositionally biased region" description="Acidic residues" evidence="1">
    <location>
        <begin position="612"/>
        <end position="623"/>
    </location>
</feature>
<feature type="compositionally biased region" description="Polar residues" evidence="1">
    <location>
        <begin position="694"/>
        <end position="712"/>
    </location>
</feature>